<evidence type="ECO:0000313" key="2">
    <source>
        <dbReference type="EMBL" id="PWN45796.1"/>
    </source>
</evidence>
<gene>
    <name evidence="2" type="ORF">IE81DRAFT_319630</name>
</gene>
<dbReference type="AlphaFoldDB" id="A0A316W774"/>
<evidence type="ECO:0000256" key="1">
    <source>
        <dbReference type="SAM" id="MobiDB-lite"/>
    </source>
</evidence>
<organism evidence="2 3">
    <name type="scientific">Ceraceosorus guamensis</name>
    <dbReference type="NCBI Taxonomy" id="1522189"/>
    <lineage>
        <taxon>Eukaryota</taxon>
        <taxon>Fungi</taxon>
        <taxon>Dikarya</taxon>
        <taxon>Basidiomycota</taxon>
        <taxon>Ustilaginomycotina</taxon>
        <taxon>Exobasidiomycetes</taxon>
        <taxon>Ceraceosorales</taxon>
        <taxon>Ceraceosoraceae</taxon>
        <taxon>Ceraceosorus</taxon>
    </lineage>
</organism>
<feature type="compositionally biased region" description="Basic and acidic residues" evidence="1">
    <location>
        <begin position="8"/>
        <end position="17"/>
    </location>
</feature>
<sequence length="69" mass="7477">MISLSPHSDAKTGERTGGKSLRVRSPLCREISSAAIPLRDSAKALLLCRMSSLFALEATQLAPKRREPV</sequence>
<feature type="region of interest" description="Disordered" evidence="1">
    <location>
        <begin position="1"/>
        <end position="21"/>
    </location>
</feature>
<dbReference type="RefSeq" id="XP_025372956.1">
    <property type="nucleotide sequence ID" value="XM_025512778.1"/>
</dbReference>
<proteinExistence type="predicted"/>
<dbReference type="Proteomes" id="UP000245783">
    <property type="component" value="Unassembled WGS sequence"/>
</dbReference>
<dbReference type="GeneID" id="37034648"/>
<protein>
    <submittedName>
        <fullName evidence="2">Uncharacterized protein</fullName>
    </submittedName>
</protein>
<dbReference type="EMBL" id="KZ819353">
    <property type="protein sequence ID" value="PWN45796.1"/>
    <property type="molecule type" value="Genomic_DNA"/>
</dbReference>
<keyword evidence="3" id="KW-1185">Reference proteome</keyword>
<accession>A0A316W774</accession>
<reference evidence="2 3" key="1">
    <citation type="journal article" date="2018" name="Mol. Biol. Evol.">
        <title>Broad Genomic Sampling Reveals a Smut Pathogenic Ancestry of the Fungal Clade Ustilaginomycotina.</title>
        <authorList>
            <person name="Kijpornyongpan T."/>
            <person name="Mondo S.J."/>
            <person name="Barry K."/>
            <person name="Sandor L."/>
            <person name="Lee J."/>
            <person name="Lipzen A."/>
            <person name="Pangilinan J."/>
            <person name="LaButti K."/>
            <person name="Hainaut M."/>
            <person name="Henrissat B."/>
            <person name="Grigoriev I.V."/>
            <person name="Spatafora J.W."/>
            <person name="Aime M.C."/>
        </authorList>
    </citation>
    <scope>NUCLEOTIDE SEQUENCE [LARGE SCALE GENOMIC DNA]</scope>
    <source>
        <strain evidence="2 3">MCA 4658</strain>
    </source>
</reference>
<dbReference type="InParanoid" id="A0A316W774"/>
<evidence type="ECO:0000313" key="3">
    <source>
        <dbReference type="Proteomes" id="UP000245783"/>
    </source>
</evidence>
<name>A0A316W774_9BASI</name>